<dbReference type="InterPro" id="IPR026333">
    <property type="entry name" value="ATP_dep_DNA_lig_pp_1105_fam"/>
</dbReference>
<evidence type="ECO:0000256" key="11">
    <source>
        <dbReference type="ARBA" id="ARBA00023204"/>
    </source>
</evidence>
<evidence type="ECO:0000256" key="9">
    <source>
        <dbReference type="ARBA" id="ARBA00022842"/>
    </source>
</evidence>
<dbReference type="InterPro" id="IPR012310">
    <property type="entry name" value="DNA_ligase_ATP-dep_cent"/>
</dbReference>
<dbReference type="Gene3D" id="3.30.470.30">
    <property type="entry name" value="DNA ligase/mRNA capping enzyme"/>
    <property type="match status" value="1"/>
</dbReference>
<dbReference type="SUPFAM" id="SSF56091">
    <property type="entry name" value="DNA ligase/mRNA capping enzyme, catalytic domain"/>
    <property type="match status" value="1"/>
</dbReference>
<reference evidence="15 16" key="1">
    <citation type="submission" date="2016-11" db="EMBL/GenBank/DDBJ databases">
        <authorList>
            <person name="Jaros S."/>
            <person name="Januszkiewicz K."/>
            <person name="Wedrychowicz H."/>
        </authorList>
    </citation>
    <scope>NUCLEOTIDE SEQUENCE [LARGE SCALE GENOMIC DNA]</scope>
    <source>
        <strain evidence="15 16">CGMCC 1.7049</strain>
    </source>
</reference>
<dbReference type="InterPro" id="IPR050191">
    <property type="entry name" value="ATP-dep_DNA_ligase"/>
</dbReference>
<dbReference type="GO" id="GO:0006281">
    <property type="term" value="P:DNA repair"/>
    <property type="evidence" value="ECO:0007669"/>
    <property type="project" value="UniProtKB-KW"/>
</dbReference>
<evidence type="ECO:0000313" key="16">
    <source>
        <dbReference type="Proteomes" id="UP000199758"/>
    </source>
</evidence>
<keyword evidence="10" id="KW-0233">DNA recombination</keyword>
<dbReference type="GO" id="GO:0006310">
    <property type="term" value="P:DNA recombination"/>
    <property type="evidence" value="ECO:0007669"/>
    <property type="project" value="UniProtKB-KW"/>
</dbReference>
<dbReference type="Proteomes" id="UP000199758">
    <property type="component" value="Unassembled WGS sequence"/>
</dbReference>
<dbReference type="GO" id="GO:0051301">
    <property type="term" value="P:cell division"/>
    <property type="evidence" value="ECO:0007669"/>
    <property type="project" value="UniProtKB-KW"/>
</dbReference>
<dbReference type="GO" id="GO:0046872">
    <property type="term" value="F:metal ion binding"/>
    <property type="evidence" value="ECO:0007669"/>
    <property type="project" value="UniProtKB-KW"/>
</dbReference>
<name>A0A1M5MMN1_9GAMM</name>
<gene>
    <name evidence="15" type="ORF">SAMN04488068_1337</name>
</gene>
<evidence type="ECO:0000256" key="3">
    <source>
        <dbReference type="ARBA" id="ARBA00022618"/>
    </source>
</evidence>
<evidence type="ECO:0000259" key="14">
    <source>
        <dbReference type="PROSITE" id="PS50160"/>
    </source>
</evidence>
<dbReference type="CDD" id="cd07972">
    <property type="entry name" value="OBF_DNA_ligase_Arch_LigB"/>
    <property type="match status" value="1"/>
</dbReference>
<evidence type="ECO:0000256" key="10">
    <source>
        <dbReference type="ARBA" id="ARBA00023172"/>
    </source>
</evidence>
<dbReference type="EMBL" id="FQWZ01000003">
    <property type="protein sequence ID" value="SHG78302.1"/>
    <property type="molecule type" value="Genomic_DNA"/>
</dbReference>
<evidence type="ECO:0000256" key="7">
    <source>
        <dbReference type="ARBA" id="ARBA00022763"/>
    </source>
</evidence>
<keyword evidence="12" id="KW-0131">Cell cycle</keyword>
<dbReference type="InterPro" id="IPR012308">
    <property type="entry name" value="DNA_ligase_ATP-dep_N"/>
</dbReference>
<evidence type="ECO:0000313" key="15">
    <source>
        <dbReference type="EMBL" id="SHG78302.1"/>
    </source>
</evidence>
<dbReference type="GO" id="GO:0003910">
    <property type="term" value="F:DNA ligase (ATP) activity"/>
    <property type="evidence" value="ECO:0007669"/>
    <property type="project" value="UniProtKB-EC"/>
</dbReference>
<dbReference type="Pfam" id="PF01068">
    <property type="entry name" value="DNA_ligase_A_M"/>
    <property type="match status" value="1"/>
</dbReference>
<dbReference type="InterPro" id="IPR012309">
    <property type="entry name" value="DNA_ligase_ATP-dep_C"/>
</dbReference>
<dbReference type="CDD" id="cd07897">
    <property type="entry name" value="Adenylation_DNA_ligase_Bac1"/>
    <property type="match status" value="1"/>
</dbReference>
<protein>
    <recommendedName>
        <fullName evidence="1">DNA ligase (ATP)</fullName>
        <ecNumber evidence="1">6.5.1.1</ecNumber>
    </recommendedName>
</protein>
<dbReference type="Pfam" id="PF04675">
    <property type="entry name" value="DNA_ligase_A_N"/>
    <property type="match status" value="1"/>
</dbReference>
<dbReference type="OrthoDB" id="9767858at2"/>
<dbReference type="PROSITE" id="PS00697">
    <property type="entry name" value="DNA_LIGASE_A1"/>
    <property type="match status" value="1"/>
</dbReference>
<evidence type="ECO:0000256" key="5">
    <source>
        <dbReference type="ARBA" id="ARBA00022723"/>
    </source>
</evidence>
<accession>A0A1M5MMN1</accession>
<dbReference type="NCBIfam" id="NF006701">
    <property type="entry name" value="PRK09247.1"/>
    <property type="match status" value="1"/>
</dbReference>
<dbReference type="InterPro" id="IPR016059">
    <property type="entry name" value="DNA_ligase_ATP-dep_CS"/>
</dbReference>
<evidence type="ECO:0000256" key="6">
    <source>
        <dbReference type="ARBA" id="ARBA00022741"/>
    </source>
</evidence>
<comment type="catalytic activity">
    <reaction evidence="13">
        <text>ATP + (deoxyribonucleotide)n-3'-hydroxyl + 5'-phospho-(deoxyribonucleotide)m = (deoxyribonucleotide)n+m + AMP + diphosphate.</text>
        <dbReference type="EC" id="6.5.1.1"/>
    </reaction>
</comment>
<dbReference type="InterPro" id="IPR012340">
    <property type="entry name" value="NA-bd_OB-fold"/>
</dbReference>
<dbReference type="SUPFAM" id="SSF117018">
    <property type="entry name" value="ATP-dependent DNA ligase DNA-binding domain"/>
    <property type="match status" value="1"/>
</dbReference>
<keyword evidence="11" id="KW-0234">DNA repair</keyword>
<keyword evidence="16" id="KW-1185">Reference proteome</keyword>
<dbReference type="RefSeq" id="WP_072895718.1">
    <property type="nucleotide sequence ID" value="NZ_FQWZ01000003.1"/>
</dbReference>
<dbReference type="Gene3D" id="2.40.50.140">
    <property type="entry name" value="Nucleic acid-binding proteins"/>
    <property type="match status" value="1"/>
</dbReference>
<evidence type="ECO:0000256" key="8">
    <source>
        <dbReference type="ARBA" id="ARBA00022840"/>
    </source>
</evidence>
<keyword evidence="6" id="KW-0547">Nucleotide-binding</keyword>
<keyword evidence="5" id="KW-0479">Metal-binding</keyword>
<dbReference type="PROSITE" id="PS50160">
    <property type="entry name" value="DNA_LIGASE_A3"/>
    <property type="match status" value="1"/>
</dbReference>
<evidence type="ECO:0000256" key="4">
    <source>
        <dbReference type="ARBA" id="ARBA00022705"/>
    </source>
</evidence>
<dbReference type="STRING" id="490188.SAMN04488068_1337"/>
<dbReference type="PANTHER" id="PTHR45674">
    <property type="entry name" value="DNA LIGASE 1/3 FAMILY MEMBER"/>
    <property type="match status" value="1"/>
</dbReference>
<dbReference type="SUPFAM" id="SSF50249">
    <property type="entry name" value="Nucleic acid-binding proteins"/>
    <property type="match status" value="1"/>
</dbReference>
<dbReference type="Pfam" id="PF04679">
    <property type="entry name" value="DNA_ligase_A_C"/>
    <property type="match status" value="1"/>
</dbReference>
<keyword evidence="3" id="KW-0132">Cell division</keyword>
<dbReference type="InterPro" id="IPR036599">
    <property type="entry name" value="DNA_ligase_N_sf"/>
</dbReference>
<proteinExistence type="predicted"/>
<evidence type="ECO:0000256" key="2">
    <source>
        <dbReference type="ARBA" id="ARBA00022598"/>
    </source>
</evidence>
<dbReference type="AlphaFoldDB" id="A0A1M5MMN1"/>
<keyword evidence="9" id="KW-0460">Magnesium</keyword>
<keyword evidence="8" id="KW-0067">ATP-binding</keyword>
<dbReference type="GO" id="GO:0005524">
    <property type="term" value="F:ATP binding"/>
    <property type="evidence" value="ECO:0007669"/>
    <property type="project" value="UniProtKB-KW"/>
</dbReference>
<organism evidence="15 16">
    <name type="scientific">Hydrocarboniphaga daqingensis</name>
    <dbReference type="NCBI Taxonomy" id="490188"/>
    <lineage>
        <taxon>Bacteria</taxon>
        <taxon>Pseudomonadati</taxon>
        <taxon>Pseudomonadota</taxon>
        <taxon>Gammaproteobacteria</taxon>
        <taxon>Nevskiales</taxon>
        <taxon>Nevskiaceae</taxon>
        <taxon>Hydrocarboniphaga</taxon>
    </lineage>
</organism>
<dbReference type="Gene3D" id="1.10.3260.10">
    <property type="entry name" value="DNA ligase, ATP-dependent, N-terminal domain"/>
    <property type="match status" value="1"/>
</dbReference>
<dbReference type="EC" id="6.5.1.1" evidence="1"/>
<evidence type="ECO:0000256" key="12">
    <source>
        <dbReference type="ARBA" id="ARBA00023306"/>
    </source>
</evidence>
<keyword evidence="4" id="KW-0235">DNA replication</keyword>
<sequence length="531" mass="58229">MRQFAALYAQLDATTSTSAKLAAMQRYFADAPPADAAWGLYFLLGHRLKRVIPPTRLRDWISQLTGLSPALVEDSYAHVGDLAETVALLLDARLDRIAPDQASAPPLHECVALLQSLAGADPDLQRDTVFAWWQQLPFEQCFLFTKLLTGALRVGVSAGLAARALAAQSGVDVAVMQHRLMGEWQPSAAAFTALQAVAPAQQSPSQPYPFCLAQPLDDAAPDAVGPADAFLAEWKWDGIRGQLIRREGQCWLWSRGEELLNGRFPEIEAAAASLPDGCVLDGEVLAWKDGAVAPFALLQTRIGRKAPGKKTLADAPLIFMPYDLLELDGVDLRAQPLQQRRSALAALCDRSAFTPSPTIDAQNWDALRAQREQARQRGVEGLMLKRRDSVYGAGRKAGLWWKWKVDALTIDCVLVYAQAGHGRRSNLYTDYTLAVWSGDALVPVAKAYSGLTDADLVAMDRWIRAHTLEKFGPVRSVEPLQVFEIAFEGIQASPRHKAGVALRFPRIARWRQDKPAAEADTLDNVRALIGR</sequence>
<dbReference type="GO" id="GO:0006260">
    <property type="term" value="P:DNA replication"/>
    <property type="evidence" value="ECO:0007669"/>
    <property type="project" value="UniProtKB-KW"/>
</dbReference>
<evidence type="ECO:0000256" key="13">
    <source>
        <dbReference type="ARBA" id="ARBA00034003"/>
    </source>
</evidence>
<keyword evidence="2 15" id="KW-0436">Ligase</keyword>
<dbReference type="GO" id="GO:0003677">
    <property type="term" value="F:DNA binding"/>
    <property type="evidence" value="ECO:0007669"/>
    <property type="project" value="InterPro"/>
</dbReference>
<dbReference type="NCBIfam" id="TIGR04120">
    <property type="entry name" value="DNA_lig_bact"/>
    <property type="match status" value="1"/>
</dbReference>
<feature type="domain" description="ATP-dependent DNA ligase family profile" evidence="14">
    <location>
        <begin position="310"/>
        <end position="437"/>
    </location>
</feature>
<dbReference type="PANTHER" id="PTHR45674:SF13">
    <property type="entry name" value="DNA LIGASE-RELATED"/>
    <property type="match status" value="1"/>
</dbReference>
<evidence type="ECO:0000256" key="1">
    <source>
        <dbReference type="ARBA" id="ARBA00012727"/>
    </source>
</evidence>
<keyword evidence="7" id="KW-0227">DNA damage</keyword>